<reference evidence="3 4" key="2">
    <citation type="journal article" date="2015" name="MBio">
        <title>Genome-Resolved Metagenomic Analysis Reveals Roles for Candidate Phyla and Other Microbial Community Members in Biogeochemical Transformations in Oil Reservoirs.</title>
        <authorList>
            <person name="Hu P."/>
            <person name="Tom L."/>
            <person name="Singh A."/>
            <person name="Thomas B.C."/>
            <person name="Baker B.J."/>
            <person name="Piceno Y.M."/>
            <person name="Andersen G.L."/>
            <person name="Banfield J.F."/>
        </authorList>
    </citation>
    <scope>NUCLEOTIDE SEQUENCE [LARGE SCALE GENOMIC DNA]</scope>
    <source>
        <strain evidence="1">57_489</strain>
    </source>
</reference>
<dbReference type="Gene3D" id="3.40.50.10330">
    <property type="entry name" value="Probable inorganic polyphosphate/atp-NAD kinase, domain 1"/>
    <property type="match status" value="1"/>
</dbReference>
<comment type="caution">
    <text evidence="2">The sequence shown here is derived from an EMBL/GenBank/DDBJ whole genome shotgun (WGS) entry which is preliminary data.</text>
</comment>
<dbReference type="InterPro" id="IPR011386">
    <property type="entry name" value="Put_ATP-NAD_kin"/>
</dbReference>
<dbReference type="InterPro" id="IPR017438">
    <property type="entry name" value="ATP-NAD_kinase_N"/>
</dbReference>
<keyword evidence="2" id="KW-0808">Transferase</keyword>
<dbReference type="InterPro" id="IPR002504">
    <property type="entry name" value="NADK"/>
</dbReference>
<dbReference type="PANTHER" id="PTHR40697:SF2">
    <property type="entry name" value="ATP-NAD KINASE-RELATED"/>
    <property type="match status" value="1"/>
</dbReference>
<dbReference type="SUPFAM" id="SSF111331">
    <property type="entry name" value="NAD kinase/diacylglycerol kinase-like"/>
    <property type="match status" value="1"/>
</dbReference>
<accession>A0A101ILI7</accession>
<protein>
    <submittedName>
        <fullName evidence="2">ATP-NAD/AcoX kinase</fullName>
    </submittedName>
</protein>
<evidence type="ECO:0000313" key="3">
    <source>
        <dbReference type="Proteomes" id="UP000053961"/>
    </source>
</evidence>
<sequence length="372" mass="39902">MEKLKRVGFLINPVAGMGGAVGLKGTDGLAEEAVRRGAVPVASRRAETTLAELSDVDALFLTASGDMGEKALRRAGLEFRVVSEASEKSSAEDTREACRSFIEEAVDLVVFCGGDGTARDVSHVIGSRMPIIGIPAGVKMHSGVFAISPKAAGDLIRRCLEGDLNTRETEIVDVDEEKYRAGALDTKIYGIATTPYLPALVQERKQIYSASSEEEFKEEIAIFASEFMRDGSAYILGAGTTTAKIAEVLGVEKTLLGVDVMRNGQMICRDASERDLLGIIDEVGEIKIIVSPIGAQGFVLGRGSQQISPEVLRKAGPENLIIVATPHKLKETHRLLVDTGDCDLDETISGRRQVICGYRIAQLKEVSASSNF</sequence>
<reference evidence="2" key="1">
    <citation type="journal article" date="2015" name="MBio">
        <title>Genome-resolved metagenomic analysis reveals roles for candidate phyla and other microbial community members in biogeochemical transformations in oil reservoirs.</title>
        <authorList>
            <person name="Hu P."/>
            <person name="Tom L."/>
            <person name="Singh A."/>
            <person name="Thomas B.C."/>
            <person name="Baker B.J."/>
            <person name="Piceno Y.M."/>
            <person name="Andersen G.L."/>
            <person name="Banfield J.F."/>
        </authorList>
    </citation>
    <scope>NUCLEOTIDE SEQUENCE [LARGE SCALE GENOMIC DNA]</scope>
    <source>
        <strain evidence="2">56_747</strain>
    </source>
</reference>
<dbReference type="PATRIC" id="fig|301375.6.peg.1766"/>
<dbReference type="GO" id="GO:0003951">
    <property type="term" value="F:NAD+ kinase activity"/>
    <property type="evidence" value="ECO:0007669"/>
    <property type="project" value="InterPro"/>
</dbReference>
<dbReference type="EMBL" id="LGFT01000008">
    <property type="protein sequence ID" value="KUK45139.1"/>
    <property type="molecule type" value="Genomic_DNA"/>
</dbReference>
<dbReference type="InterPro" id="IPR016064">
    <property type="entry name" value="NAD/diacylglycerol_kinase_sf"/>
</dbReference>
<dbReference type="AlphaFoldDB" id="A0A101ILI7"/>
<dbReference type="SUPFAM" id="SSF100950">
    <property type="entry name" value="NagB/RpiA/CoA transferase-like"/>
    <property type="match status" value="1"/>
</dbReference>
<dbReference type="InterPro" id="IPR037171">
    <property type="entry name" value="NagB/RpiA_transferase-like"/>
</dbReference>
<evidence type="ECO:0000313" key="2">
    <source>
        <dbReference type="EMBL" id="KUK97384.1"/>
    </source>
</evidence>
<name>A0A101ILI7_9EURY</name>
<dbReference type="GO" id="GO:0006741">
    <property type="term" value="P:NADP+ biosynthetic process"/>
    <property type="evidence" value="ECO:0007669"/>
    <property type="project" value="InterPro"/>
</dbReference>
<evidence type="ECO:0000313" key="4">
    <source>
        <dbReference type="Proteomes" id="UP000057043"/>
    </source>
</evidence>
<gene>
    <name evidence="1" type="ORF">XD72_0543</name>
    <name evidence="2" type="ORF">XE07_0214</name>
</gene>
<dbReference type="Proteomes" id="UP000057043">
    <property type="component" value="Unassembled WGS sequence"/>
</dbReference>
<dbReference type="EMBL" id="LGHB01000002">
    <property type="protein sequence ID" value="KUK97384.1"/>
    <property type="molecule type" value="Genomic_DNA"/>
</dbReference>
<evidence type="ECO:0000313" key="1">
    <source>
        <dbReference type="EMBL" id="KUK45139.1"/>
    </source>
</evidence>
<dbReference type="InterPro" id="IPR039065">
    <property type="entry name" value="AcoX-like"/>
</dbReference>
<dbReference type="PANTHER" id="PTHR40697">
    <property type="entry name" value="ACETOIN CATABOLISM PROTEIN X"/>
    <property type="match status" value="1"/>
</dbReference>
<organism evidence="2 3">
    <name type="scientific">Methanothrix harundinacea</name>
    <dbReference type="NCBI Taxonomy" id="301375"/>
    <lineage>
        <taxon>Archaea</taxon>
        <taxon>Methanobacteriati</taxon>
        <taxon>Methanobacteriota</taxon>
        <taxon>Stenosarchaea group</taxon>
        <taxon>Methanomicrobia</taxon>
        <taxon>Methanotrichales</taxon>
        <taxon>Methanotrichaceae</taxon>
        <taxon>Methanothrix</taxon>
    </lineage>
</organism>
<proteinExistence type="predicted"/>
<dbReference type="Pfam" id="PF01513">
    <property type="entry name" value="NAD_kinase"/>
    <property type="match status" value="1"/>
</dbReference>
<dbReference type="Pfam" id="PF20143">
    <property type="entry name" value="NAD_kinase_C"/>
    <property type="match status" value="1"/>
</dbReference>
<dbReference type="PIRSF" id="PIRSF016907">
    <property type="entry name" value="Kin_ATP-NAD"/>
    <property type="match status" value="1"/>
</dbReference>
<dbReference type="CDD" id="cd01653">
    <property type="entry name" value="GATase1"/>
    <property type="match status" value="1"/>
</dbReference>
<keyword evidence="2" id="KW-0418">Kinase</keyword>
<dbReference type="Proteomes" id="UP000053961">
    <property type="component" value="Unassembled WGS sequence"/>
</dbReference>